<evidence type="ECO:0000313" key="2">
    <source>
        <dbReference type="EMBL" id="KAJ1176666.1"/>
    </source>
</evidence>
<comment type="caution">
    <text evidence="2">The sequence shown here is derived from an EMBL/GenBank/DDBJ whole genome shotgun (WGS) entry which is preliminary data.</text>
</comment>
<keyword evidence="3" id="KW-1185">Reference proteome</keyword>
<protein>
    <submittedName>
        <fullName evidence="2">Uncharacterized protein</fullName>
    </submittedName>
</protein>
<feature type="region of interest" description="Disordered" evidence="1">
    <location>
        <begin position="1"/>
        <end position="29"/>
    </location>
</feature>
<dbReference type="Proteomes" id="UP001066276">
    <property type="component" value="Chromosome 3_2"/>
</dbReference>
<reference evidence="2" key="1">
    <citation type="journal article" date="2022" name="bioRxiv">
        <title>Sequencing and chromosome-scale assembly of the giantPleurodeles waltlgenome.</title>
        <authorList>
            <person name="Brown T."/>
            <person name="Elewa A."/>
            <person name="Iarovenko S."/>
            <person name="Subramanian E."/>
            <person name="Araus A.J."/>
            <person name="Petzold A."/>
            <person name="Susuki M."/>
            <person name="Suzuki K.-i.T."/>
            <person name="Hayashi T."/>
            <person name="Toyoda A."/>
            <person name="Oliveira C."/>
            <person name="Osipova E."/>
            <person name="Leigh N.D."/>
            <person name="Simon A."/>
            <person name="Yun M.H."/>
        </authorList>
    </citation>
    <scope>NUCLEOTIDE SEQUENCE</scope>
    <source>
        <strain evidence="2">20211129_DDA</strain>
        <tissue evidence="2">Liver</tissue>
    </source>
</reference>
<sequence>MEDIPYPGGGVPSQLSPTGRPGWAGDDGGCPRLTFGARRYPRGADLYPPFHVHRGVQDPAPIEDPRMWRRRRHCGPAAEPRPLPDRSARVRCRPPQSSCSTTGTPIVYTCGTAKSPEAQGAPREKSTARRTCPNWVLLAGLGDCCCAAGGASEPDVAHACRSRAKLEELNGHQHQAGMRTPPLNFKPNVPGDVLGGNWWQGWSLPANIQRLIPAERTG</sequence>
<dbReference type="EMBL" id="JANPWB010000006">
    <property type="protein sequence ID" value="KAJ1176666.1"/>
    <property type="molecule type" value="Genomic_DNA"/>
</dbReference>
<evidence type="ECO:0000313" key="3">
    <source>
        <dbReference type="Proteomes" id="UP001066276"/>
    </source>
</evidence>
<proteinExistence type="predicted"/>
<gene>
    <name evidence="2" type="ORF">NDU88_001935</name>
</gene>
<dbReference type="AlphaFoldDB" id="A0AAV7TKK4"/>
<feature type="region of interest" description="Disordered" evidence="1">
    <location>
        <begin position="74"/>
        <end position="97"/>
    </location>
</feature>
<organism evidence="2 3">
    <name type="scientific">Pleurodeles waltl</name>
    <name type="common">Iberian ribbed newt</name>
    <dbReference type="NCBI Taxonomy" id="8319"/>
    <lineage>
        <taxon>Eukaryota</taxon>
        <taxon>Metazoa</taxon>
        <taxon>Chordata</taxon>
        <taxon>Craniata</taxon>
        <taxon>Vertebrata</taxon>
        <taxon>Euteleostomi</taxon>
        <taxon>Amphibia</taxon>
        <taxon>Batrachia</taxon>
        <taxon>Caudata</taxon>
        <taxon>Salamandroidea</taxon>
        <taxon>Salamandridae</taxon>
        <taxon>Pleurodelinae</taxon>
        <taxon>Pleurodeles</taxon>
    </lineage>
</organism>
<evidence type="ECO:0000256" key="1">
    <source>
        <dbReference type="SAM" id="MobiDB-lite"/>
    </source>
</evidence>
<name>A0AAV7TKK4_PLEWA</name>
<accession>A0AAV7TKK4</accession>